<evidence type="ECO:0000256" key="7">
    <source>
        <dbReference type="SAM" id="Phobius"/>
    </source>
</evidence>
<feature type="transmembrane region" description="Helical" evidence="7">
    <location>
        <begin position="274"/>
        <end position="299"/>
    </location>
</feature>
<dbReference type="AlphaFoldDB" id="A0A1H0HSL6"/>
<evidence type="ECO:0000256" key="1">
    <source>
        <dbReference type="ARBA" id="ARBA00004651"/>
    </source>
</evidence>
<keyword evidence="10" id="KW-1185">Reference proteome</keyword>
<feature type="transmembrane region" description="Helical" evidence="7">
    <location>
        <begin position="116"/>
        <end position="136"/>
    </location>
</feature>
<keyword evidence="5 7" id="KW-1133">Transmembrane helix</keyword>
<protein>
    <submittedName>
        <fullName evidence="9">Drug resistance transporter, EmrB/QacA subfamily</fullName>
    </submittedName>
</protein>
<feature type="transmembrane region" description="Helical" evidence="7">
    <location>
        <begin position="411"/>
        <end position="428"/>
    </location>
</feature>
<keyword evidence="3" id="KW-1003">Cell membrane</keyword>
<dbReference type="PANTHER" id="PTHR42718">
    <property type="entry name" value="MAJOR FACILITATOR SUPERFAMILY MULTIDRUG TRANSPORTER MFSC"/>
    <property type="match status" value="1"/>
</dbReference>
<dbReference type="Gene3D" id="1.20.1250.20">
    <property type="entry name" value="MFS general substrate transporter like domains"/>
    <property type="match status" value="1"/>
</dbReference>
<evidence type="ECO:0000256" key="5">
    <source>
        <dbReference type="ARBA" id="ARBA00022989"/>
    </source>
</evidence>
<feature type="transmembrane region" description="Helical" evidence="7">
    <location>
        <begin position="311"/>
        <end position="329"/>
    </location>
</feature>
<feature type="transmembrane region" description="Helical" evidence="7">
    <location>
        <begin position="58"/>
        <end position="74"/>
    </location>
</feature>
<dbReference type="InterPro" id="IPR036259">
    <property type="entry name" value="MFS_trans_sf"/>
</dbReference>
<dbReference type="RefSeq" id="WP_090474136.1">
    <property type="nucleotide sequence ID" value="NZ_LT629710.1"/>
</dbReference>
<keyword evidence="6 7" id="KW-0472">Membrane</keyword>
<evidence type="ECO:0000313" key="9">
    <source>
        <dbReference type="EMBL" id="SDO22084.1"/>
    </source>
</evidence>
<dbReference type="OrthoDB" id="3218494at2"/>
<dbReference type="PRINTS" id="PR01036">
    <property type="entry name" value="TCRTETB"/>
</dbReference>
<dbReference type="PROSITE" id="PS00216">
    <property type="entry name" value="SUGAR_TRANSPORT_1"/>
    <property type="match status" value="1"/>
</dbReference>
<feature type="transmembrane region" description="Helical" evidence="7">
    <location>
        <begin position="175"/>
        <end position="195"/>
    </location>
</feature>
<reference evidence="9 10" key="1">
    <citation type="submission" date="2016-10" db="EMBL/GenBank/DDBJ databases">
        <authorList>
            <person name="de Groot N.N."/>
        </authorList>
    </citation>
    <scope>NUCLEOTIDE SEQUENCE [LARGE SCALE GENOMIC DNA]</scope>
    <source>
        <strain evidence="10">P4-7,KCTC 19426,CECT 7604</strain>
    </source>
</reference>
<dbReference type="InterPro" id="IPR005829">
    <property type="entry name" value="Sugar_transporter_CS"/>
</dbReference>
<dbReference type="GO" id="GO:0005886">
    <property type="term" value="C:plasma membrane"/>
    <property type="evidence" value="ECO:0007669"/>
    <property type="project" value="UniProtKB-SubCell"/>
</dbReference>
<feature type="domain" description="Major facilitator superfamily (MFS) profile" evidence="8">
    <location>
        <begin position="20"/>
        <end position="472"/>
    </location>
</feature>
<accession>A0A1H0HSL6</accession>
<evidence type="ECO:0000313" key="10">
    <source>
        <dbReference type="Proteomes" id="UP000198741"/>
    </source>
</evidence>
<proteinExistence type="predicted"/>
<evidence type="ECO:0000259" key="8">
    <source>
        <dbReference type="PROSITE" id="PS50850"/>
    </source>
</evidence>
<feature type="transmembrane region" description="Helical" evidence="7">
    <location>
        <begin position="448"/>
        <end position="468"/>
    </location>
</feature>
<feature type="transmembrane region" description="Helical" evidence="7">
    <location>
        <begin position="372"/>
        <end position="390"/>
    </location>
</feature>
<dbReference type="SUPFAM" id="SSF103473">
    <property type="entry name" value="MFS general substrate transporter"/>
    <property type="match status" value="1"/>
</dbReference>
<evidence type="ECO:0000256" key="4">
    <source>
        <dbReference type="ARBA" id="ARBA00022692"/>
    </source>
</evidence>
<gene>
    <name evidence="9" type="ORF">SAMN04515671_0192</name>
</gene>
<name>A0A1H0HSL6_9ACTN</name>
<evidence type="ECO:0000256" key="6">
    <source>
        <dbReference type="ARBA" id="ARBA00023136"/>
    </source>
</evidence>
<dbReference type="EMBL" id="LT629710">
    <property type="protein sequence ID" value="SDO22084.1"/>
    <property type="molecule type" value="Genomic_DNA"/>
</dbReference>
<sequence length="487" mass="49919">MTITGTGSKSAPPALRPRLTLLAVALATFMTYLDNNIVNVATPAIQKDLHLSISGLEWVVSSYILVFASLLLAGGRLADVFGRKRLFLIGLALFTVASLAAGLAGDSATLIGSRALQGLGAALVTPTTLAIISATYTNARQRAAAVGIWSGVGALALAVGPLLGGLLSQHASWEWIFFINVPVGVATFALGARVIGESRVDSGPRRLDVPGLVTSALALFALTFALIEGERRGWTSTLILISFAVAIGLAVAFIRIELRSAQPMVQISLFAERVFTGGLIALMMWGFGLFGIYFFTSLYLQNVLGFSPTKAGLAFLPMALLMAAGAVISEQVSRRLGAHRVVAVAMLLMGAGIASVSLLSADATFLDLMPSFAVIGIGGGLTVPLTASVLDAMPREEAGVASGIFNASREVAGLLGITVIGAILAARQSGLLSGGTAPVDAFLGGYRVGLLVAAALVAAGAVAAYVGLRATAARTEAAARTPELADA</sequence>
<dbReference type="PROSITE" id="PS50850">
    <property type="entry name" value="MFS"/>
    <property type="match status" value="1"/>
</dbReference>
<dbReference type="NCBIfam" id="TIGR00711">
    <property type="entry name" value="efflux_EmrB"/>
    <property type="match status" value="1"/>
</dbReference>
<feature type="transmembrane region" description="Helical" evidence="7">
    <location>
        <begin position="143"/>
        <end position="163"/>
    </location>
</feature>
<dbReference type="InterPro" id="IPR011701">
    <property type="entry name" value="MFS"/>
</dbReference>
<dbReference type="Pfam" id="PF07690">
    <property type="entry name" value="MFS_1"/>
    <property type="match status" value="1"/>
</dbReference>
<dbReference type="InterPro" id="IPR004638">
    <property type="entry name" value="EmrB-like"/>
</dbReference>
<dbReference type="Proteomes" id="UP000198741">
    <property type="component" value="Chromosome I"/>
</dbReference>
<comment type="subcellular location">
    <subcellularLocation>
        <location evidence="1">Cell membrane</location>
        <topology evidence="1">Multi-pass membrane protein</topology>
    </subcellularLocation>
</comment>
<organism evidence="9 10">
    <name type="scientific">Nakamurella panacisegetis</name>
    <dbReference type="NCBI Taxonomy" id="1090615"/>
    <lineage>
        <taxon>Bacteria</taxon>
        <taxon>Bacillati</taxon>
        <taxon>Actinomycetota</taxon>
        <taxon>Actinomycetes</taxon>
        <taxon>Nakamurellales</taxon>
        <taxon>Nakamurellaceae</taxon>
        <taxon>Nakamurella</taxon>
    </lineage>
</organism>
<feature type="transmembrane region" description="Helical" evidence="7">
    <location>
        <begin position="233"/>
        <end position="254"/>
    </location>
</feature>
<dbReference type="Gene3D" id="1.20.1720.10">
    <property type="entry name" value="Multidrug resistance protein D"/>
    <property type="match status" value="1"/>
</dbReference>
<feature type="transmembrane region" description="Helical" evidence="7">
    <location>
        <begin position="19"/>
        <end position="38"/>
    </location>
</feature>
<keyword evidence="2" id="KW-0813">Transport</keyword>
<dbReference type="PANTHER" id="PTHR42718:SF42">
    <property type="entry name" value="EXPORT PROTEIN"/>
    <property type="match status" value="1"/>
</dbReference>
<evidence type="ECO:0000256" key="3">
    <source>
        <dbReference type="ARBA" id="ARBA00022475"/>
    </source>
</evidence>
<feature type="transmembrane region" description="Helical" evidence="7">
    <location>
        <begin position="341"/>
        <end position="360"/>
    </location>
</feature>
<dbReference type="CDD" id="cd17321">
    <property type="entry name" value="MFS_MMR_MDR_like"/>
    <property type="match status" value="1"/>
</dbReference>
<evidence type="ECO:0000256" key="2">
    <source>
        <dbReference type="ARBA" id="ARBA00022448"/>
    </source>
</evidence>
<keyword evidence="4 7" id="KW-0812">Transmembrane</keyword>
<dbReference type="GO" id="GO:0022857">
    <property type="term" value="F:transmembrane transporter activity"/>
    <property type="evidence" value="ECO:0007669"/>
    <property type="project" value="InterPro"/>
</dbReference>
<feature type="transmembrane region" description="Helical" evidence="7">
    <location>
        <begin position="86"/>
        <end position="104"/>
    </location>
</feature>
<dbReference type="InterPro" id="IPR020846">
    <property type="entry name" value="MFS_dom"/>
</dbReference>
<feature type="transmembrane region" description="Helical" evidence="7">
    <location>
        <begin position="207"/>
        <end position="227"/>
    </location>
</feature>